<dbReference type="InParanoid" id="A0A1V9XLX2"/>
<organism evidence="1 2">
    <name type="scientific">Tropilaelaps mercedesae</name>
    <dbReference type="NCBI Taxonomy" id="418985"/>
    <lineage>
        <taxon>Eukaryota</taxon>
        <taxon>Metazoa</taxon>
        <taxon>Ecdysozoa</taxon>
        <taxon>Arthropoda</taxon>
        <taxon>Chelicerata</taxon>
        <taxon>Arachnida</taxon>
        <taxon>Acari</taxon>
        <taxon>Parasitiformes</taxon>
        <taxon>Mesostigmata</taxon>
        <taxon>Gamasina</taxon>
        <taxon>Dermanyssoidea</taxon>
        <taxon>Laelapidae</taxon>
        <taxon>Tropilaelaps</taxon>
    </lineage>
</organism>
<proteinExistence type="predicted"/>
<dbReference type="SUPFAM" id="SSF46938">
    <property type="entry name" value="CRAL/TRIO N-terminal domain"/>
    <property type="match status" value="1"/>
</dbReference>
<dbReference type="InterPro" id="IPR036273">
    <property type="entry name" value="CRAL/TRIO_N_dom_sf"/>
</dbReference>
<keyword evidence="2" id="KW-1185">Reference proteome</keyword>
<gene>
    <name evidence="1" type="ORF">BIW11_09125</name>
</gene>
<sequence>MTKEMVTDAETVRKVSPEEIEQLRQALENLVNEDSSLFHPADIRRLQEDTSFFKRFVLAGKGDMGRAIEIARKALEWRKSFGINDFDEHSPQGAASTRHLCVNSYFPYGKTRSGAHIREYYGHVTLLLSSEWLFR</sequence>
<dbReference type="InterPro" id="IPR036865">
    <property type="entry name" value="CRAL-TRIO_dom_sf"/>
</dbReference>
<evidence type="ECO:0000313" key="2">
    <source>
        <dbReference type="Proteomes" id="UP000192247"/>
    </source>
</evidence>
<dbReference type="Proteomes" id="UP000192247">
    <property type="component" value="Unassembled WGS sequence"/>
</dbReference>
<dbReference type="EMBL" id="MNPL01008110">
    <property type="protein sequence ID" value="OQR74372.1"/>
    <property type="molecule type" value="Genomic_DNA"/>
</dbReference>
<dbReference type="STRING" id="418985.A0A1V9XLX2"/>
<evidence type="ECO:0000313" key="1">
    <source>
        <dbReference type="EMBL" id="OQR74372.1"/>
    </source>
</evidence>
<comment type="caution">
    <text evidence="1">The sequence shown here is derived from an EMBL/GenBank/DDBJ whole genome shotgun (WGS) entry which is preliminary data.</text>
</comment>
<protein>
    <submittedName>
        <fullName evidence="1">Motile sperm domain-containing protein 2-like</fullName>
    </submittedName>
</protein>
<accession>A0A1V9XLX2</accession>
<name>A0A1V9XLX2_9ACAR</name>
<dbReference type="Gene3D" id="3.40.525.10">
    <property type="entry name" value="CRAL-TRIO lipid binding domain"/>
    <property type="match status" value="1"/>
</dbReference>
<dbReference type="OrthoDB" id="75724at2759"/>
<dbReference type="AlphaFoldDB" id="A0A1V9XLX2"/>
<reference evidence="1 2" key="1">
    <citation type="journal article" date="2017" name="Gigascience">
        <title>Draft genome of the honey bee ectoparasitic mite, Tropilaelaps mercedesae, is shaped by the parasitic life history.</title>
        <authorList>
            <person name="Dong X."/>
            <person name="Armstrong S.D."/>
            <person name="Xia D."/>
            <person name="Makepeace B.L."/>
            <person name="Darby A.C."/>
            <person name="Kadowaki T."/>
        </authorList>
    </citation>
    <scope>NUCLEOTIDE SEQUENCE [LARGE SCALE GENOMIC DNA]</scope>
    <source>
        <strain evidence="1">Wuxi-XJTLU</strain>
    </source>
</reference>